<feature type="region of interest" description="Disordered" evidence="12">
    <location>
        <begin position="511"/>
        <end position="553"/>
    </location>
</feature>
<keyword evidence="10" id="KW-0539">Nucleus</keyword>
<dbReference type="GO" id="GO:0043565">
    <property type="term" value="F:sequence-specific DNA binding"/>
    <property type="evidence" value="ECO:0007669"/>
    <property type="project" value="InterPro"/>
</dbReference>
<dbReference type="Pfam" id="PF03106">
    <property type="entry name" value="WRKY"/>
    <property type="match status" value="1"/>
</dbReference>
<dbReference type="GO" id="GO:0003700">
    <property type="term" value="F:DNA-binding transcription factor activity"/>
    <property type="evidence" value="ECO:0007669"/>
    <property type="project" value="InterPro"/>
</dbReference>
<evidence type="ECO:0000256" key="9">
    <source>
        <dbReference type="ARBA" id="ARBA00023212"/>
    </source>
</evidence>
<proteinExistence type="inferred from homology"/>
<feature type="region of interest" description="Disordered" evidence="12">
    <location>
        <begin position="373"/>
        <end position="418"/>
    </location>
</feature>
<evidence type="ECO:0000259" key="13">
    <source>
        <dbReference type="PROSITE" id="PS50811"/>
    </source>
</evidence>
<evidence type="ECO:0000256" key="10">
    <source>
        <dbReference type="ARBA" id="ARBA00023242"/>
    </source>
</evidence>
<dbReference type="FunFam" id="2.20.25.80:FF:000004">
    <property type="entry name" value="WRKY transcription factor 65"/>
    <property type="match status" value="1"/>
</dbReference>
<keyword evidence="9" id="KW-0206">Cytoskeleton</keyword>
<dbReference type="SUPFAM" id="SSF118290">
    <property type="entry name" value="WRKY DNA-binding domain"/>
    <property type="match status" value="1"/>
</dbReference>
<dbReference type="Pfam" id="PF06886">
    <property type="entry name" value="TPX2"/>
    <property type="match status" value="1"/>
</dbReference>
<protein>
    <submittedName>
        <fullName evidence="14">WRKY transcription factor</fullName>
    </submittedName>
</protein>
<evidence type="ECO:0000256" key="6">
    <source>
        <dbReference type="ARBA" id="ARBA00023015"/>
    </source>
</evidence>
<reference evidence="14" key="1">
    <citation type="submission" date="2022-05" db="EMBL/GenBank/DDBJ databases">
        <title>The Musa troglodytarum L. genome provides insights into the mechanism of non-climacteric behaviour and enrichment of carotenoids.</title>
        <authorList>
            <person name="Wang J."/>
        </authorList>
    </citation>
    <scope>NUCLEOTIDE SEQUENCE</scope>
    <source>
        <tissue evidence="14">Leaf</tissue>
    </source>
</reference>
<dbReference type="EMBL" id="CP097510">
    <property type="protein sequence ID" value="URE31312.1"/>
    <property type="molecule type" value="Genomic_DNA"/>
</dbReference>
<keyword evidence="11" id="KW-0175">Coiled coil</keyword>
<dbReference type="GO" id="GO:0008017">
    <property type="term" value="F:microtubule binding"/>
    <property type="evidence" value="ECO:0007669"/>
    <property type="project" value="InterPro"/>
</dbReference>
<keyword evidence="7" id="KW-0238">DNA-binding</keyword>
<feature type="compositionally biased region" description="Polar residues" evidence="12">
    <location>
        <begin position="401"/>
        <end position="411"/>
    </location>
</feature>
<dbReference type="SMART" id="SM00774">
    <property type="entry name" value="WRKY"/>
    <property type="match status" value="1"/>
</dbReference>
<dbReference type="Proteomes" id="UP001055439">
    <property type="component" value="Chromosome 8"/>
</dbReference>
<dbReference type="InterPro" id="IPR036576">
    <property type="entry name" value="WRKY_dom_sf"/>
</dbReference>
<keyword evidence="15" id="KW-1185">Reference proteome</keyword>
<evidence type="ECO:0000256" key="2">
    <source>
        <dbReference type="ARBA" id="ARBA00004245"/>
    </source>
</evidence>
<evidence type="ECO:0000256" key="4">
    <source>
        <dbReference type="ARBA" id="ARBA00022490"/>
    </source>
</evidence>
<dbReference type="PANTHER" id="PTHR46372">
    <property type="entry name" value="PROTEIN WVD2-LIKE 3"/>
    <property type="match status" value="1"/>
</dbReference>
<evidence type="ECO:0000256" key="3">
    <source>
        <dbReference type="ARBA" id="ARBA00005885"/>
    </source>
</evidence>
<evidence type="ECO:0000256" key="12">
    <source>
        <dbReference type="SAM" id="MobiDB-lite"/>
    </source>
</evidence>
<keyword evidence="8" id="KW-0804">Transcription</keyword>
<keyword evidence="4" id="KW-0963">Cytoplasm</keyword>
<dbReference type="OrthoDB" id="1918969at2759"/>
<evidence type="ECO:0000256" key="5">
    <source>
        <dbReference type="ARBA" id="ARBA00022701"/>
    </source>
</evidence>
<accession>A0A9E7KTF7</accession>
<comment type="subcellular location">
    <subcellularLocation>
        <location evidence="2">Cytoplasm</location>
        <location evidence="2">Cytoskeleton</location>
    </subcellularLocation>
    <subcellularLocation>
        <location evidence="1">Nucleus</location>
    </subcellularLocation>
</comment>
<gene>
    <name evidence="14" type="ORF">MUK42_06288</name>
</gene>
<evidence type="ECO:0000256" key="1">
    <source>
        <dbReference type="ARBA" id="ARBA00004123"/>
    </source>
</evidence>
<dbReference type="InterPro" id="IPR003657">
    <property type="entry name" value="WRKY_dom"/>
</dbReference>
<comment type="similarity">
    <text evidence="3">Belongs to the TPX2 family.</text>
</comment>
<dbReference type="InterPro" id="IPR044806">
    <property type="entry name" value="WVD2/WDL1-4"/>
</dbReference>
<evidence type="ECO:0000313" key="15">
    <source>
        <dbReference type="Proteomes" id="UP001055439"/>
    </source>
</evidence>
<dbReference type="InterPro" id="IPR018872">
    <property type="entry name" value="Zn-cluster-dom"/>
</dbReference>
<evidence type="ECO:0000313" key="14">
    <source>
        <dbReference type="EMBL" id="URE31312.1"/>
    </source>
</evidence>
<feature type="coiled-coil region" evidence="11">
    <location>
        <begin position="467"/>
        <end position="502"/>
    </location>
</feature>
<dbReference type="GO" id="GO:0000226">
    <property type="term" value="P:microtubule cytoskeleton organization"/>
    <property type="evidence" value="ECO:0007669"/>
    <property type="project" value="InterPro"/>
</dbReference>
<dbReference type="PROSITE" id="PS50811">
    <property type="entry name" value="WRKY"/>
    <property type="match status" value="1"/>
</dbReference>
<name>A0A9E7KTF7_9LILI</name>
<evidence type="ECO:0000256" key="8">
    <source>
        <dbReference type="ARBA" id="ARBA00023163"/>
    </source>
</evidence>
<dbReference type="AlphaFoldDB" id="A0A9E7KTF7"/>
<dbReference type="Pfam" id="PF10533">
    <property type="entry name" value="Plant_zn_clust"/>
    <property type="match status" value="1"/>
</dbReference>
<keyword evidence="6" id="KW-0805">Transcription regulation</keyword>
<feature type="region of interest" description="Disordered" evidence="12">
    <location>
        <begin position="570"/>
        <end position="589"/>
    </location>
</feature>
<dbReference type="GO" id="GO:0005874">
    <property type="term" value="C:microtubule"/>
    <property type="evidence" value="ECO:0007669"/>
    <property type="project" value="UniProtKB-KW"/>
</dbReference>
<sequence length="609" mass="67929">MEEVQKAHTAAVESCHRVLSLLSQSQDQVQSTILLAETGDAVSRFKRVVSLLSNSAGHGRVRIVNKVQSSSNHNLFSDNQLVSKMDRSPNPPHLVQRNILENRQQVLESSSRNALQMTQRSLLENQFGSQASSLSQCQFLQHHQQNDPRFQLHQQMKLQADMFRRSHSAINLKFESSSHTPSASTARSFLSSLSMDGSVASFDGKSFHLIGGPASSDPVNLHPPPKRRCVCRGEDGNGKCATSGRCHCSKRRKLRVKRSIKVPAISNKLADIPPDEYSWRKYGQKPIKGSPHPRGYYKCSSMRGCPARKHVERCLEDPTMLIVTYEVCSDIEGSEISSLTNPSADHLTYRPSFWGDCAISSSGRSMSFSKVQHLFSSASPAPPERRRGRRRRRKEKDQDDQTNARYNSPLTSRMPLQLDNSMPLDNEDSYSVASAALSIRTLKGGTTVATAPAFRCSERAEKRKEFYFKLEQKHQALEAEKIQSEARLREEQEAALRKLRKSLIFKANPMPSFYREGPPPKIELKKVPPTRAKSPNLTRRKSNGDAKTTEEDNCNGGCGRFHRHGLGTNREAAKELQNSPQNIKGKEGIKSKSLAVATNQASAGVTVQI</sequence>
<evidence type="ECO:0000256" key="11">
    <source>
        <dbReference type="SAM" id="Coils"/>
    </source>
</evidence>
<dbReference type="GO" id="GO:0005634">
    <property type="term" value="C:nucleus"/>
    <property type="evidence" value="ECO:0007669"/>
    <property type="project" value="UniProtKB-SubCell"/>
</dbReference>
<organism evidence="14 15">
    <name type="scientific">Musa troglodytarum</name>
    <name type="common">fe'i banana</name>
    <dbReference type="NCBI Taxonomy" id="320322"/>
    <lineage>
        <taxon>Eukaryota</taxon>
        <taxon>Viridiplantae</taxon>
        <taxon>Streptophyta</taxon>
        <taxon>Embryophyta</taxon>
        <taxon>Tracheophyta</taxon>
        <taxon>Spermatophyta</taxon>
        <taxon>Magnoliopsida</taxon>
        <taxon>Liliopsida</taxon>
        <taxon>Zingiberales</taxon>
        <taxon>Musaceae</taxon>
        <taxon>Musa</taxon>
    </lineage>
</organism>
<keyword evidence="5" id="KW-0493">Microtubule</keyword>
<dbReference type="InterPro" id="IPR027329">
    <property type="entry name" value="TPX2_C"/>
</dbReference>
<dbReference type="PANTHER" id="PTHR46372:SF2">
    <property type="entry name" value="PROTEIN WVD2-LIKE 3"/>
    <property type="match status" value="1"/>
</dbReference>
<feature type="domain" description="WRKY" evidence="13">
    <location>
        <begin position="268"/>
        <end position="326"/>
    </location>
</feature>
<evidence type="ECO:0000256" key="7">
    <source>
        <dbReference type="ARBA" id="ARBA00023125"/>
    </source>
</evidence>
<dbReference type="Gene3D" id="2.20.25.80">
    <property type="entry name" value="WRKY domain"/>
    <property type="match status" value="1"/>
</dbReference>